<evidence type="ECO:0000313" key="2">
    <source>
        <dbReference type="EMBL" id="GAA1076637.1"/>
    </source>
</evidence>
<dbReference type="Pfam" id="PF12172">
    <property type="entry name" value="zf-ChsH2"/>
    <property type="match status" value="1"/>
</dbReference>
<dbReference type="Proteomes" id="UP001499987">
    <property type="component" value="Unassembled WGS sequence"/>
</dbReference>
<dbReference type="InterPro" id="IPR012340">
    <property type="entry name" value="NA-bd_OB-fold"/>
</dbReference>
<dbReference type="EMBL" id="BAAALD010000011">
    <property type="protein sequence ID" value="GAA1076637.1"/>
    <property type="molecule type" value="Genomic_DNA"/>
</dbReference>
<accession>A0ABP4DX11</accession>
<dbReference type="InterPro" id="IPR022002">
    <property type="entry name" value="ChsH2_Znr"/>
</dbReference>
<comment type="caution">
    <text evidence="2">The sequence shown here is derived from an EMBL/GenBank/DDBJ whole genome shotgun (WGS) entry which is preliminary data.</text>
</comment>
<sequence length="152" mass="15569">MNPVATAPSGAPAVEQPGPELVFRRCRWCRAATAPVRMLCPVCGSADLDDEVSRGTGTVRRLLPAARRGAGEPMPYVVALDEGFTVQAAVTGTMPGAVPAGARVELAVSSGPLVAFRLAPGQLGPVEPESLFATRAVGCVRPAVLPAARRAG</sequence>
<gene>
    <name evidence="2" type="ORF">GCM10009663_17790</name>
</gene>
<name>A0ABP4DX11_9ACTN</name>
<organism evidence="2 3">
    <name type="scientific">Kitasatospora arboriphila</name>
    <dbReference type="NCBI Taxonomy" id="258052"/>
    <lineage>
        <taxon>Bacteria</taxon>
        <taxon>Bacillati</taxon>
        <taxon>Actinomycetota</taxon>
        <taxon>Actinomycetes</taxon>
        <taxon>Kitasatosporales</taxon>
        <taxon>Streptomycetaceae</taxon>
        <taxon>Kitasatospora</taxon>
    </lineage>
</organism>
<proteinExistence type="predicted"/>
<keyword evidence="3" id="KW-1185">Reference proteome</keyword>
<feature type="domain" description="ChsH2 rubredoxin-like zinc ribbon" evidence="1">
    <location>
        <begin position="19"/>
        <end position="49"/>
    </location>
</feature>
<dbReference type="SUPFAM" id="SSF50249">
    <property type="entry name" value="Nucleic acid-binding proteins"/>
    <property type="match status" value="1"/>
</dbReference>
<protein>
    <recommendedName>
        <fullName evidence="1">ChsH2 rubredoxin-like zinc ribbon domain-containing protein</fullName>
    </recommendedName>
</protein>
<evidence type="ECO:0000259" key="1">
    <source>
        <dbReference type="Pfam" id="PF12172"/>
    </source>
</evidence>
<evidence type="ECO:0000313" key="3">
    <source>
        <dbReference type="Proteomes" id="UP001499987"/>
    </source>
</evidence>
<dbReference type="RefSeq" id="WP_344622950.1">
    <property type="nucleotide sequence ID" value="NZ_BAAALD010000011.1"/>
</dbReference>
<reference evidence="3" key="1">
    <citation type="journal article" date="2019" name="Int. J. Syst. Evol. Microbiol.">
        <title>The Global Catalogue of Microorganisms (GCM) 10K type strain sequencing project: providing services to taxonomists for standard genome sequencing and annotation.</title>
        <authorList>
            <consortium name="The Broad Institute Genomics Platform"/>
            <consortium name="The Broad Institute Genome Sequencing Center for Infectious Disease"/>
            <person name="Wu L."/>
            <person name="Ma J."/>
        </authorList>
    </citation>
    <scope>NUCLEOTIDE SEQUENCE [LARGE SCALE GENOMIC DNA]</scope>
    <source>
        <strain evidence="3">JCM 13002</strain>
    </source>
</reference>